<dbReference type="Proteomes" id="UP000197138">
    <property type="component" value="Unassembled WGS sequence"/>
</dbReference>
<sequence>MNTRLGVELDRRFDEVVDRLNKRMGTLLEAWHEVNQRRNQIPNPTVDLEDVKYDIYFEWDANIFIKENSSDDAFFLAGGNGELNFDKDDEGDDMEYDEDDKEADAVWEAIDQRMDSRRKDRREARLEQEIEKYHAPNQQMSTMMSNVSIEPITAAEYFESGFFPIIRSEAWADIGFRSSMEDVYVCVDNFISELLRRIRG</sequence>
<dbReference type="AlphaFoldDB" id="A0A218XKP1"/>
<evidence type="ECO:0000259" key="1">
    <source>
        <dbReference type="Pfam" id="PF06424"/>
    </source>
</evidence>
<organism evidence="2 3">
    <name type="scientific">Punica granatum</name>
    <name type="common">Pomegranate</name>
    <dbReference type="NCBI Taxonomy" id="22663"/>
    <lineage>
        <taxon>Eukaryota</taxon>
        <taxon>Viridiplantae</taxon>
        <taxon>Streptophyta</taxon>
        <taxon>Embryophyta</taxon>
        <taxon>Tracheophyta</taxon>
        <taxon>Spermatophyta</taxon>
        <taxon>Magnoliopsida</taxon>
        <taxon>eudicotyledons</taxon>
        <taxon>Gunneridae</taxon>
        <taxon>Pentapetalae</taxon>
        <taxon>rosids</taxon>
        <taxon>malvids</taxon>
        <taxon>Myrtales</taxon>
        <taxon>Lythraceae</taxon>
        <taxon>Punica</taxon>
    </lineage>
</organism>
<name>A0A218XKP1_PUNGR</name>
<evidence type="ECO:0000313" key="2">
    <source>
        <dbReference type="EMBL" id="OWM85805.1"/>
    </source>
</evidence>
<reference evidence="3" key="1">
    <citation type="journal article" date="2017" name="Plant J.">
        <title>The pomegranate (Punica granatum L.) genome and the genomics of punicalagin biosynthesis.</title>
        <authorList>
            <person name="Qin G."/>
            <person name="Xu C."/>
            <person name="Ming R."/>
            <person name="Tang H."/>
            <person name="Guyot R."/>
            <person name="Kramer E.M."/>
            <person name="Hu Y."/>
            <person name="Yi X."/>
            <person name="Qi Y."/>
            <person name="Xu X."/>
            <person name="Gao Z."/>
            <person name="Pan H."/>
            <person name="Jian J."/>
            <person name="Tian Y."/>
            <person name="Yue Z."/>
            <person name="Xu Y."/>
        </authorList>
    </citation>
    <scope>NUCLEOTIDE SEQUENCE [LARGE SCALE GENOMIC DNA]</scope>
    <source>
        <strain evidence="3">cv. Dabenzi</strain>
    </source>
</reference>
<comment type="caution">
    <text evidence="2">The sequence shown here is derived from an EMBL/GenBank/DDBJ whole genome shotgun (WGS) entry which is preliminary data.</text>
</comment>
<proteinExistence type="predicted"/>
<dbReference type="GO" id="GO:0000398">
    <property type="term" value="P:mRNA splicing, via spliceosome"/>
    <property type="evidence" value="ECO:0007669"/>
    <property type="project" value="InterPro"/>
</dbReference>
<dbReference type="Pfam" id="PF06424">
    <property type="entry name" value="PRP1_N"/>
    <property type="match status" value="1"/>
</dbReference>
<accession>A0A218XKP1</accession>
<dbReference type="EMBL" id="MTKT01001111">
    <property type="protein sequence ID" value="OWM85805.1"/>
    <property type="molecule type" value="Genomic_DNA"/>
</dbReference>
<dbReference type="InterPro" id="IPR010491">
    <property type="entry name" value="PRP1_N"/>
</dbReference>
<evidence type="ECO:0000313" key="3">
    <source>
        <dbReference type="Proteomes" id="UP000197138"/>
    </source>
</evidence>
<gene>
    <name evidence="2" type="ORF">CDL15_Pgr012055</name>
</gene>
<feature type="domain" description="PRP1 splicing factor N-terminal" evidence="1">
    <location>
        <begin position="90"/>
        <end position="146"/>
    </location>
</feature>
<protein>
    <recommendedName>
        <fullName evidence="1">PRP1 splicing factor N-terminal domain-containing protein</fullName>
    </recommendedName>
</protein>